<accession>A0A4C1TG54</accession>
<comment type="caution">
    <text evidence="1">The sequence shown here is derived from an EMBL/GenBank/DDBJ whole genome shotgun (WGS) entry which is preliminary data.</text>
</comment>
<protein>
    <submittedName>
        <fullName evidence="1">Uncharacterized protein</fullName>
    </submittedName>
</protein>
<evidence type="ECO:0000313" key="2">
    <source>
        <dbReference type="Proteomes" id="UP000299102"/>
    </source>
</evidence>
<organism evidence="1 2">
    <name type="scientific">Eumeta variegata</name>
    <name type="common">Bagworm moth</name>
    <name type="synonym">Eumeta japonica</name>
    <dbReference type="NCBI Taxonomy" id="151549"/>
    <lineage>
        <taxon>Eukaryota</taxon>
        <taxon>Metazoa</taxon>
        <taxon>Ecdysozoa</taxon>
        <taxon>Arthropoda</taxon>
        <taxon>Hexapoda</taxon>
        <taxon>Insecta</taxon>
        <taxon>Pterygota</taxon>
        <taxon>Neoptera</taxon>
        <taxon>Endopterygota</taxon>
        <taxon>Lepidoptera</taxon>
        <taxon>Glossata</taxon>
        <taxon>Ditrysia</taxon>
        <taxon>Tineoidea</taxon>
        <taxon>Psychidae</taxon>
        <taxon>Oiketicinae</taxon>
        <taxon>Eumeta</taxon>
    </lineage>
</organism>
<dbReference type="AlphaFoldDB" id="A0A4C1TG54"/>
<dbReference type="EMBL" id="BGZK01000057">
    <property type="protein sequence ID" value="GBP13489.1"/>
    <property type="molecule type" value="Genomic_DNA"/>
</dbReference>
<evidence type="ECO:0000313" key="1">
    <source>
        <dbReference type="EMBL" id="GBP13489.1"/>
    </source>
</evidence>
<dbReference type="Proteomes" id="UP000299102">
    <property type="component" value="Unassembled WGS sequence"/>
</dbReference>
<keyword evidence="2" id="KW-1185">Reference proteome</keyword>
<proteinExistence type="predicted"/>
<sequence>MAASIEYCQVMLRVANGVHSNFTQPEVLSRLSIVLVVRGGEVGRVGERWNCALHRLHEIQSDRVPCVVLYAGGSVAECRFQTERYPFGIVTTESEMTDEFPP</sequence>
<gene>
    <name evidence="1" type="ORF">EVAR_4235_1</name>
</gene>
<reference evidence="1 2" key="1">
    <citation type="journal article" date="2019" name="Commun. Biol.">
        <title>The bagworm genome reveals a unique fibroin gene that provides high tensile strength.</title>
        <authorList>
            <person name="Kono N."/>
            <person name="Nakamura H."/>
            <person name="Ohtoshi R."/>
            <person name="Tomita M."/>
            <person name="Numata K."/>
            <person name="Arakawa K."/>
        </authorList>
    </citation>
    <scope>NUCLEOTIDE SEQUENCE [LARGE SCALE GENOMIC DNA]</scope>
</reference>
<name>A0A4C1TG54_EUMVA</name>